<name>A0A6J8CZT7_MYTCO</name>
<organism evidence="1 2">
    <name type="scientific">Mytilus coruscus</name>
    <name type="common">Sea mussel</name>
    <dbReference type="NCBI Taxonomy" id="42192"/>
    <lineage>
        <taxon>Eukaryota</taxon>
        <taxon>Metazoa</taxon>
        <taxon>Spiralia</taxon>
        <taxon>Lophotrochozoa</taxon>
        <taxon>Mollusca</taxon>
        <taxon>Bivalvia</taxon>
        <taxon>Autobranchia</taxon>
        <taxon>Pteriomorphia</taxon>
        <taxon>Mytilida</taxon>
        <taxon>Mytiloidea</taxon>
        <taxon>Mytilidae</taxon>
        <taxon>Mytilinae</taxon>
        <taxon>Mytilus</taxon>
    </lineage>
</organism>
<evidence type="ECO:0000313" key="2">
    <source>
        <dbReference type="Proteomes" id="UP000507470"/>
    </source>
</evidence>
<sequence>MSTFKDLKYLPSTISLNKLDDGSGLQSTMYKSNAKWHKTCYLKFSSKEIKRKQKRNQEDTYDMSEKTANNRNRTFTCTILPCKIAIEEYVCFFCSSNKPDENLHEVTTRNVDIRVRQCALKFQDTAFLVKLSAGHLVVQEAKYHIRCLANLHRKASRVSSEDESEKGNKNLGVGIESRIHSTRLKNRLLAYFPDIQEYKQGRESLLVFKDDVGHNLQRAYDDDFDSNYMQIYKAVKIIRSNMFSVASGFDGRLPVNCQEKLVPRSLLTLLRCCCMDQIYYRLVFSGNNNDCTDVNIPQLQTNP</sequence>
<gene>
    <name evidence="1" type="ORF">MCOR_35052</name>
</gene>
<reference evidence="1 2" key="1">
    <citation type="submission" date="2020-06" db="EMBL/GenBank/DDBJ databases">
        <authorList>
            <person name="Li R."/>
            <person name="Bekaert M."/>
        </authorList>
    </citation>
    <scope>NUCLEOTIDE SEQUENCE [LARGE SCALE GENOMIC DNA]</scope>
    <source>
        <strain evidence="2">wild</strain>
    </source>
</reference>
<dbReference type="EMBL" id="CACVKT020006342">
    <property type="protein sequence ID" value="CAC5400907.1"/>
    <property type="molecule type" value="Genomic_DNA"/>
</dbReference>
<keyword evidence="2" id="KW-1185">Reference proteome</keyword>
<dbReference type="PANTHER" id="PTHR47018">
    <property type="entry name" value="CXC DOMAIN-CONTAINING PROTEIN-RELATED"/>
    <property type="match status" value="1"/>
</dbReference>
<evidence type="ECO:0000313" key="1">
    <source>
        <dbReference type="EMBL" id="CAC5400907.1"/>
    </source>
</evidence>
<dbReference type="AlphaFoldDB" id="A0A6J8CZT7"/>
<dbReference type="Proteomes" id="UP000507470">
    <property type="component" value="Unassembled WGS sequence"/>
</dbReference>
<accession>A0A6J8CZT7</accession>
<dbReference type="OrthoDB" id="6158468at2759"/>
<proteinExistence type="predicted"/>
<protein>
    <submittedName>
        <fullName evidence="1">Uncharacterized protein</fullName>
    </submittedName>
</protein>